<organism evidence="1 2">
    <name type="scientific">Clostridium perfringens</name>
    <dbReference type="NCBI Taxonomy" id="1502"/>
    <lineage>
        <taxon>Bacteria</taxon>
        <taxon>Bacillati</taxon>
        <taxon>Bacillota</taxon>
        <taxon>Clostridia</taxon>
        <taxon>Eubacteriales</taxon>
        <taxon>Clostridiaceae</taxon>
        <taxon>Clostridium</taxon>
    </lineage>
</organism>
<evidence type="ECO:0000313" key="1">
    <source>
        <dbReference type="EMBL" id="SQC06221.1"/>
    </source>
</evidence>
<name>A0A2X3BZM0_CLOPF</name>
<proteinExistence type="predicted"/>
<dbReference type="AlphaFoldDB" id="A0A2X3BZM0"/>
<protein>
    <submittedName>
        <fullName evidence="1">Uncharacterized protein</fullName>
    </submittedName>
</protein>
<sequence length="43" mass="5140">MKEKNYTLKISYENNKESWNNLVDNIIFFIIKNESIGGFINEK</sequence>
<accession>A0A2X3BZM0</accession>
<evidence type="ECO:0000313" key="2">
    <source>
        <dbReference type="Proteomes" id="UP000250234"/>
    </source>
</evidence>
<dbReference type="RefSeq" id="WP_278335771.1">
    <property type="nucleotide sequence ID" value="NZ_CATNYA010000003.1"/>
</dbReference>
<reference evidence="1 2" key="1">
    <citation type="submission" date="2018-06" db="EMBL/GenBank/DDBJ databases">
        <authorList>
            <consortium name="Pathogen Informatics"/>
            <person name="Doyle S."/>
        </authorList>
    </citation>
    <scope>NUCLEOTIDE SEQUENCE [LARGE SCALE GENOMIC DNA]</scope>
    <source>
        <strain evidence="1 2">NCTC8081</strain>
    </source>
</reference>
<gene>
    <name evidence="1" type="ORF">NCTC8081_00292</name>
</gene>
<dbReference type="Proteomes" id="UP000250234">
    <property type="component" value="Unassembled WGS sequence"/>
</dbReference>
<dbReference type="EMBL" id="UAWO01000002">
    <property type="protein sequence ID" value="SQC06221.1"/>
    <property type="molecule type" value="Genomic_DNA"/>
</dbReference>